<evidence type="ECO:0000313" key="6">
    <source>
        <dbReference type="Proteomes" id="UP001549106"/>
    </source>
</evidence>
<name>A0ABV2M012_9FIRM</name>
<dbReference type="InterPro" id="IPR037171">
    <property type="entry name" value="NagB/RpiA_transferase-like"/>
</dbReference>
<comment type="similarity">
    <text evidence="1 4">Belongs to the 5-formyltetrahydrofolate cyclo-ligase family.</text>
</comment>
<comment type="catalytic activity">
    <reaction evidence="4">
        <text>(6S)-5-formyl-5,6,7,8-tetrahydrofolate + ATP = (6R)-5,10-methenyltetrahydrofolate + ADP + phosphate</text>
        <dbReference type="Rhea" id="RHEA:10488"/>
        <dbReference type="ChEBI" id="CHEBI:30616"/>
        <dbReference type="ChEBI" id="CHEBI:43474"/>
        <dbReference type="ChEBI" id="CHEBI:57455"/>
        <dbReference type="ChEBI" id="CHEBI:57457"/>
        <dbReference type="ChEBI" id="CHEBI:456216"/>
        <dbReference type="EC" id="6.3.3.2"/>
    </reaction>
</comment>
<keyword evidence="4" id="KW-0460">Magnesium</keyword>
<dbReference type="EC" id="6.3.3.2" evidence="4"/>
<comment type="caution">
    <text evidence="5">The sequence shown here is derived from an EMBL/GenBank/DDBJ whole genome shotgun (WGS) entry which is preliminary data.</text>
</comment>
<evidence type="ECO:0000256" key="4">
    <source>
        <dbReference type="RuleBase" id="RU361279"/>
    </source>
</evidence>
<dbReference type="Proteomes" id="UP001549106">
    <property type="component" value="Unassembled WGS sequence"/>
</dbReference>
<evidence type="ECO:0000256" key="1">
    <source>
        <dbReference type="ARBA" id="ARBA00010638"/>
    </source>
</evidence>
<dbReference type="GO" id="GO:0030272">
    <property type="term" value="F:5-formyltetrahydrofolate cyclo-ligase activity"/>
    <property type="evidence" value="ECO:0007669"/>
    <property type="project" value="UniProtKB-EC"/>
</dbReference>
<dbReference type="InterPro" id="IPR002698">
    <property type="entry name" value="FTHF_cligase"/>
</dbReference>
<accession>A0ABV2M012</accession>
<keyword evidence="5" id="KW-0436">Ligase</keyword>
<sequence>MEEKKAIRKQIFAERKACSDKEIQEWSKEITKNITALPEYQTADRILVYADYNHEVMTGFLIEKAWADGKEIAVPKVQGLDMIFYKLTDFAQLEPGYYGIPEPVSGEIVQWEDALMIMPGVAFDRQNHRVGYGGGFYDRYLEKHPRVKRVAAAFEFQLLPQVPTEPTDISPEIVVTEKQCIRG</sequence>
<dbReference type="PIRSF" id="PIRSF006806">
    <property type="entry name" value="FTHF_cligase"/>
    <property type="match status" value="1"/>
</dbReference>
<keyword evidence="3 4" id="KW-0067">ATP-binding</keyword>
<keyword evidence="4" id="KW-0479">Metal-binding</keyword>
<gene>
    <name evidence="5" type="ORF">ABID24_001030</name>
</gene>
<dbReference type="PANTHER" id="PTHR23407">
    <property type="entry name" value="ATPASE INHIBITOR/5-FORMYLTETRAHYDROFOLATE CYCLO-LIGASE"/>
    <property type="match status" value="1"/>
</dbReference>
<organism evidence="5 6">
    <name type="scientific">Blautia caecimuris</name>
    <dbReference type="NCBI Taxonomy" id="1796615"/>
    <lineage>
        <taxon>Bacteria</taxon>
        <taxon>Bacillati</taxon>
        <taxon>Bacillota</taxon>
        <taxon>Clostridia</taxon>
        <taxon>Lachnospirales</taxon>
        <taxon>Lachnospiraceae</taxon>
        <taxon>Blautia</taxon>
    </lineage>
</organism>
<dbReference type="PANTHER" id="PTHR23407:SF1">
    <property type="entry name" value="5-FORMYLTETRAHYDROFOLATE CYCLO-LIGASE"/>
    <property type="match status" value="1"/>
</dbReference>
<dbReference type="Gene3D" id="3.40.50.10420">
    <property type="entry name" value="NagB/RpiA/CoA transferase-like"/>
    <property type="match status" value="1"/>
</dbReference>
<keyword evidence="6" id="KW-1185">Reference proteome</keyword>
<proteinExistence type="inferred from homology"/>
<dbReference type="InterPro" id="IPR024185">
    <property type="entry name" value="FTHF_cligase-like_sf"/>
</dbReference>
<comment type="cofactor">
    <cofactor evidence="4">
        <name>Mg(2+)</name>
        <dbReference type="ChEBI" id="CHEBI:18420"/>
    </cofactor>
</comment>
<evidence type="ECO:0000313" key="5">
    <source>
        <dbReference type="EMBL" id="MET3749796.1"/>
    </source>
</evidence>
<dbReference type="SUPFAM" id="SSF100950">
    <property type="entry name" value="NagB/RpiA/CoA transferase-like"/>
    <property type="match status" value="1"/>
</dbReference>
<evidence type="ECO:0000256" key="2">
    <source>
        <dbReference type="ARBA" id="ARBA00022741"/>
    </source>
</evidence>
<dbReference type="NCBIfam" id="TIGR02727">
    <property type="entry name" value="MTHFS_bact"/>
    <property type="match status" value="1"/>
</dbReference>
<reference evidence="5 6" key="1">
    <citation type="submission" date="2024-06" db="EMBL/GenBank/DDBJ databases">
        <title>Genomic Encyclopedia of Type Strains, Phase IV (KMG-IV): sequencing the most valuable type-strain genomes for metagenomic binning, comparative biology and taxonomic classification.</title>
        <authorList>
            <person name="Goeker M."/>
        </authorList>
    </citation>
    <scope>NUCLEOTIDE SEQUENCE [LARGE SCALE GENOMIC DNA]</scope>
    <source>
        <strain evidence="5 6">DSM 29492</strain>
    </source>
</reference>
<dbReference type="EMBL" id="JBEPMJ010000005">
    <property type="protein sequence ID" value="MET3749796.1"/>
    <property type="molecule type" value="Genomic_DNA"/>
</dbReference>
<keyword evidence="2 4" id="KW-0547">Nucleotide-binding</keyword>
<dbReference type="RefSeq" id="WP_173752148.1">
    <property type="nucleotide sequence ID" value="NZ_BAABXP010000006.1"/>
</dbReference>
<protein>
    <recommendedName>
        <fullName evidence="4">5-formyltetrahydrofolate cyclo-ligase</fullName>
        <ecNumber evidence="4">6.3.3.2</ecNumber>
    </recommendedName>
</protein>
<dbReference type="Pfam" id="PF01812">
    <property type="entry name" value="5-FTHF_cyc-lig"/>
    <property type="match status" value="1"/>
</dbReference>
<evidence type="ECO:0000256" key="3">
    <source>
        <dbReference type="ARBA" id="ARBA00022840"/>
    </source>
</evidence>